<evidence type="ECO:0000313" key="4">
    <source>
        <dbReference type="EMBL" id="QJR29262.1"/>
    </source>
</evidence>
<dbReference type="Gene3D" id="3.40.50.720">
    <property type="entry name" value="NAD(P)-binding Rossmann-like Domain"/>
    <property type="match status" value="1"/>
</dbReference>
<proteinExistence type="predicted"/>
<dbReference type="SUPFAM" id="SSF51735">
    <property type="entry name" value="NAD(P)-binding Rossmann-fold domains"/>
    <property type="match status" value="1"/>
</dbReference>
<protein>
    <submittedName>
        <fullName evidence="4">NAD(P)H-quinone oxidoreductase</fullName>
    </submittedName>
</protein>
<reference evidence="4 5" key="1">
    <citation type="submission" date="2020-05" db="EMBL/GenBank/DDBJ databases">
        <title>Compete genome of Limnobacter sp. SAORIC-580.</title>
        <authorList>
            <person name="Song J."/>
            <person name="Cho J.-C."/>
        </authorList>
    </citation>
    <scope>NUCLEOTIDE SEQUENCE [LARGE SCALE GENOMIC DNA]</scope>
    <source>
        <strain evidence="4 5">SAORIC-580</strain>
    </source>
</reference>
<dbReference type="NCBIfam" id="TIGR02824">
    <property type="entry name" value="quinone_pig3"/>
    <property type="match status" value="1"/>
</dbReference>
<accession>A0ABX6N4D7</accession>
<dbReference type="SMART" id="SM00829">
    <property type="entry name" value="PKS_ER"/>
    <property type="match status" value="1"/>
</dbReference>
<sequence length="347" mass="36439">MSTALLQQLPVSMRAVGVKAPGGVDQLDLIELPVPSPKPGEVLIQVKAAGVNRPDVLQRLGLYPPPPDANPNLGLEVSGVVVAVGAGVSESMLGSPVMALCNGGGYAEYACAPAGQCMHIPEGLSFTEAASLPEVYMTVWQNLFMKGGAKAGQTVLIHGGSSGIGTAAVQLCKKHGLRTLVTVGSQEKADFCLGLGAEKAYLYKTQDWEQLVLQDTQQQGVDLILDMVAGEYLNKDLGCAKPQGMVIVIALLGGRFANIDAAKLMTKQVVLTGTTLRPRSAEFKADLARQVESELREGFSSGVLKSLVQANFALDDVAQAHLLMESGNSLGKIVLCIENQGRESGQT</sequence>
<dbReference type="PANTHER" id="PTHR48106">
    <property type="entry name" value="QUINONE OXIDOREDUCTASE PIG3-RELATED"/>
    <property type="match status" value="1"/>
</dbReference>
<dbReference type="InterPro" id="IPR020843">
    <property type="entry name" value="ER"/>
</dbReference>
<organism evidence="4 5">
    <name type="scientific">Limnobacter profundi</name>
    <dbReference type="NCBI Taxonomy" id="2732163"/>
    <lineage>
        <taxon>Bacteria</taxon>
        <taxon>Pseudomonadati</taxon>
        <taxon>Pseudomonadota</taxon>
        <taxon>Betaproteobacteria</taxon>
        <taxon>Burkholderiales</taxon>
        <taxon>Burkholderiaceae</taxon>
        <taxon>Limnobacter</taxon>
    </lineage>
</organism>
<keyword evidence="1" id="KW-0521">NADP</keyword>
<dbReference type="Gene3D" id="3.90.180.10">
    <property type="entry name" value="Medium-chain alcohol dehydrogenases, catalytic domain"/>
    <property type="match status" value="1"/>
</dbReference>
<dbReference type="RefSeq" id="WP_171098551.1">
    <property type="nucleotide sequence ID" value="NZ_CP053084.1"/>
</dbReference>
<dbReference type="InterPro" id="IPR013154">
    <property type="entry name" value="ADH-like_N"/>
</dbReference>
<dbReference type="Proteomes" id="UP000501130">
    <property type="component" value="Chromosome"/>
</dbReference>
<dbReference type="InterPro" id="IPR036291">
    <property type="entry name" value="NAD(P)-bd_dom_sf"/>
</dbReference>
<evidence type="ECO:0000259" key="3">
    <source>
        <dbReference type="SMART" id="SM00829"/>
    </source>
</evidence>
<dbReference type="SUPFAM" id="SSF50129">
    <property type="entry name" value="GroES-like"/>
    <property type="match status" value="1"/>
</dbReference>
<gene>
    <name evidence="4" type="ORF">HKT17_05830</name>
</gene>
<feature type="domain" description="Enoyl reductase (ER)" evidence="3">
    <location>
        <begin position="22"/>
        <end position="335"/>
    </location>
</feature>
<dbReference type="EMBL" id="CP053084">
    <property type="protein sequence ID" value="QJR29262.1"/>
    <property type="molecule type" value="Genomic_DNA"/>
</dbReference>
<dbReference type="InterPro" id="IPR014189">
    <property type="entry name" value="Quinone_OxRdtase_PIG3"/>
</dbReference>
<dbReference type="CDD" id="cd05276">
    <property type="entry name" value="p53_inducible_oxidoreductase"/>
    <property type="match status" value="1"/>
</dbReference>
<dbReference type="Pfam" id="PF08240">
    <property type="entry name" value="ADH_N"/>
    <property type="match status" value="1"/>
</dbReference>
<dbReference type="Pfam" id="PF00107">
    <property type="entry name" value="ADH_zinc_N"/>
    <property type="match status" value="1"/>
</dbReference>
<dbReference type="InterPro" id="IPR011032">
    <property type="entry name" value="GroES-like_sf"/>
</dbReference>
<evidence type="ECO:0000256" key="1">
    <source>
        <dbReference type="ARBA" id="ARBA00022857"/>
    </source>
</evidence>
<evidence type="ECO:0000313" key="5">
    <source>
        <dbReference type="Proteomes" id="UP000501130"/>
    </source>
</evidence>
<dbReference type="PANTHER" id="PTHR48106:SF8">
    <property type="entry name" value="OS02G0805600 PROTEIN"/>
    <property type="match status" value="1"/>
</dbReference>
<keyword evidence="5" id="KW-1185">Reference proteome</keyword>
<evidence type="ECO:0000256" key="2">
    <source>
        <dbReference type="ARBA" id="ARBA00023002"/>
    </source>
</evidence>
<dbReference type="InterPro" id="IPR013149">
    <property type="entry name" value="ADH-like_C"/>
</dbReference>
<keyword evidence="2" id="KW-0560">Oxidoreductase</keyword>
<name>A0ABX6N4D7_9BURK</name>